<gene>
    <name evidence="2" type="ORF">QJV27_10005</name>
</gene>
<feature type="domain" description="Baseplate protein J-like barrel" evidence="1">
    <location>
        <begin position="114"/>
        <end position="187"/>
    </location>
</feature>
<evidence type="ECO:0000313" key="3">
    <source>
        <dbReference type="Proteomes" id="UP001431634"/>
    </source>
</evidence>
<sequence>MSNTNVPTLQWGDTGPLLPEEHDILNGVIEDFQTAFNNKLNFYNAQGDFLLSTPQGQLATSMAAIISDRNRLLAYYVNQVDPSYAMGRMQDGIGRIYFIERIGAQNTTVVGVCSGKVGVQIGIGTLVQDRSGNIYAAKETYVIGDNGTVDVTFVCQTSGPIVCPEHDLQMYQMIAGWDSVDNPNPGIIGRNVESQQQFEQRRRQSVAQNSVNSVDSVMAALLNLVDDHHDPICQDAYVTENSTGEAIVKGNVLLQPHSIYVCVAALNSIENQQAIAKAIWSKKPPGCAMNGDTTVVIEDDSGLYSTPPTYSMTYQYAHNISLKFNVVMARPQFMPNDAVNQIKQAVYAAFTGADRSKRPRIGSQVLASDFYPAIQNIGTWTRIISVQIGRNGGDGASVQMNINEMPVLTQDDITVTFNG</sequence>
<evidence type="ECO:0000313" key="2">
    <source>
        <dbReference type="EMBL" id="MDI2091696.1"/>
    </source>
</evidence>
<dbReference type="Pfam" id="PF04865">
    <property type="entry name" value="Baseplate_J"/>
    <property type="match status" value="1"/>
</dbReference>
<dbReference type="InterPro" id="IPR006949">
    <property type="entry name" value="Barrel_Baseplate_J-like"/>
</dbReference>
<dbReference type="EMBL" id="JASBAO010000001">
    <property type="protein sequence ID" value="MDI2091696.1"/>
    <property type="molecule type" value="Genomic_DNA"/>
</dbReference>
<accession>A0ABT6Q3K2</accession>
<proteinExistence type="predicted"/>
<dbReference type="Proteomes" id="UP001431634">
    <property type="component" value="Unassembled WGS sequence"/>
</dbReference>
<keyword evidence="3" id="KW-1185">Reference proteome</keyword>
<comment type="caution">
    <text evidence="2">The sequence shown here is derived from an EMBL/GenBank/DDBJ whole genome shotgun (WGS) entry which is preliminary data.</text>
</comment>
<dbReference type="RefSeq" id="WP_281448783.1">
    <property type="nucleotide sequence ID" value="NZ_JASBAO010000001.1"/>
</dbReference>
<organism evidence="2 3">
    <name type="scientific">Commensalibacter oyaizuii</name>
    <dbReference type="NCBI Taxonomy" id="3043873"/>
    <lineage>
        <taxon>Bacteria</taxon>
        <taxon>Pseudomonadati</taxon>
        <taxon>Pseudomonadota</taxon>
        <taxon>Alphaproteobacteria</taxon>
        <taxon>Acetobacterales</taxon>
        <taxon>Acetobacteraceae</taxon>
    </lineage>
</organism>
<evidence type="ECO:0000259" key="1">
    <source>
        <dbReference type="Pfam" id="PF04865"/>
    </source>
</evidence>
<name>A0ABT6Q3K2_9PROT</name>
<protein>
    <submittedName>
        <fullName evidence="2">Baseplate J/gp47 family protein</fullName>
    </submittedName>
</protein>
<reference evidence="2" key="1">
    <citation type="submission" date="2023-05" db="EMBL/GenBank/DDBJ databases">
        <title>Whole genome sequence of Commensalibacter sp.</title>
        <authorList>
            <person name="Charoenyingcharoen P."/>
            <person name="Yukphan P."/>
        </authorList>
    </citation>
    <scope>NUCLEOTIDE SEQUENCE</scope>
    <source>
        <strain evidence="2">TBRC 16381</strain>
    </source>
</reference>